<dbReference type="GO" id="GO:0006388">
    <property type="term" value="P:tRNA splicing, via endonucleolytic cleavage and ligation"/>
    <property type="evidence" value="ECO:0007669"/>
    <property type="project" value="UniProtKB-UniRule"/>
</dbReference>
<dbReference type="GO" id="GO:0003950">
    <property type="term" value="F:NAD+ poly-ADP-ribosyltransferase activity"/>
    <property type="evidence" value="ECO:0007669"/>
    <property type="project" value="InterPro"/>
</dbReference>
<dbReference type="InterPro" id="IPR022928">
    <property type="entry name" value="RNA_2'-PTrans_KptA"/>
</dbReference>
<dbReference type="PANTHER" id="PTHR12684:SF2">
    <property type="entry name" value="TRNA 2'-PHOSPHOTRANSFERASE 1"/>
    <property type="match status" value="1"/>
</dbReference>
<comment type="caution">
    <text evidence="6">The sequence shown here is derived from an EMBL/GenBank/DDBJ whole genome shotgun (WGS) entry which is preliminary data.</text>
</comment>
<dbReference type="InterPro" id="IPR042080">
    <property type="entry name" value="RNA_2'-PTrans_N"/>
</dbReference>
<keyword evidence="3 5" id="KW-0520">NAD</keyword>
<evidence type="ECO:0000313" key="7">
    <source>
        <dbReference type="Proteomes" id="UP000760668"/>
    </source>
</evidence>
<evidence type="ECO:0000256" key="1">
    <source>
        <dbReference type="ARBA" id="ARBA00009836"/>
    </source>
</evidence>
<dbReference type="EC" id="2.7.1.-" evidence="5"/>
<dbReference type="InterPro" id="IPR002745">
    <property type="entry name" value="Ptrans_KptA/Tpt1"/>
</dbReference>
<dbReference type="Gene3D" id="3.20.170.30">
    <property type="match status" value="1"/>
</dbReference>
<dbReference type="Gene3D" id="1.10.10.970">
    <property type="entry name" value="RNA 2'-phosphotransferase, Tpt1/KptA family, N-terminal domain"/>
    <property type="match status" value="1"/>
</dbReference>
<organism evidence="6 7">
    <name type="scientific">Pseudoflavonifractor capillosus</name>
    <dbReference type="NCBI Taxonomy" id="106588"/>
    <lineage>
        <taxon>Bacteria</taxon>
        <taxon>Bacillati</taxon>
        <taxon>Bacillota</taxon>
        <taxon>Clostridia</taxon>
        <taxon>Eubacteriales</taxon>
        <taxon>Oscillospiraceae</taxon>
        <taxon>Pseudoflavonifractor</taxon>
    </lineage>
</organism>
<dbReference type="SUPFAM" id="SSF56399">
    <property type="entry name" value="ADP-ribosylation"/>
    <property type="match status" value="1"/>
</dbReference>
<reference evidence="6" key="2">
    <citation type="submission" date="2021-09" db="EMBL/GenBank/DDBJ databases">
        <authorList>
            <person name="Gilroy R."/>
        </authorList>
    </citation>
    <scope>NUCLEOTIDE SEQUENCE</scope>
    <source>
        <strain evidence="6">CHK179-5677</strain>
    </source>
</reference>
<name>A0A921SSI8_9FIRM</name>
<sequence length="187" mass="21367">MRQDKLSIYLCRLLRHAPGDAGLDMDRHGWVSTQQLIDNVSRAGRYHLTMSQLEQLVANDSKGRYRFSLDKRRIKACQGHSIPWVEPELTPAAPPAWLYHGTTEQAWRAIQESGYISRMSRHAVHMQAEVSKAWQSARRWRQAPVVLKIDARAMAADGIPFGLSDNGVWCTERVEQKYVCDVLRPSV</sequence>
<dbReference type="GO" id="GO:0000215">
    <property type="term" value="F:tRNA 2'-phosphotransferase activity"/>
    <property type="evidence" value="ECO:0007669"/>
    <property type="project" value="TreeGrafter"/>
</dbReference>
<evidence type="ECO:0000313" key="6">
    <source>
        <dbReference type="EMBL" id="HJG86214.1"/>
    </source>
</evidence>
<dbReference type="AlphaFoldDB" id="A0A921SSI8"/>
<reference evidence="6" key="1">
    <citation type="journal article" date="2021" name="PeerJ">
        <title>Extensive microbial diversity within the chicken gut microbiome revealed by metagenomics and culture.</title>
        <authorList>
            <person name="Gilroy R."/>
            <person name="Ravi A."/>
            <person name="Getino M."/>
            <person name="Pursley I."/>
            <person name="Horton D.L."/>
            <person name="Alikhan N.F."/>
            <person name="Baker D."/>
            <person name="Gharbi K."/>
            <person name="Hall N."/>
            <person name="Watson M."/>
            <person name="Adriaenssens E.M."/>
            <person name="Foster-Nyarko E."/>
            <person name="Jarju S."/>
            <person name="Secka A."/>
            <person name="Antonio M."/>
            <person name="Oren A."/>
            <person name="Chaudhuri R.R."/>
            <person name="La Ragione R."/>
            <person name="Hildebrand F."/>
            <person name="Pallen M.J."/>
        </authorList>
    </citation>
    <scope>NUCLEOTIDE SEQUENCE</scope>
    <source>
        <strain evidence="6">CHK179-5677</strain>
    </source>
</reference>
<comment type="similarity">
    <text evidence="1 5">Belongs to the KptA/TPT1 family.</text>
</comment>
<evidence type="ECO:0000256" key="4">
    <source>
        <dbReference type="ARBA" id="ARBA00025212"/>
    </source>
</evidence>
<dbReference type="EMBL" id="DYUC01000035">
    <property type="protein sequence ID" value="HJG86214.1"/>
    <property type="molecule type" value="Genomic_DNA"/>
</dbReference>
<evidence type="ECO:0000256" key="5">
    <source>
        <dbReference type="HAMAP-Rule" id="MF_00299"/>
    </source>
</evidence>
<evidence type="ECO:0000256" key="2">
    <source>
        <dbReference type="ARBA" id="ARBA00022679"/>
    </source>
</evidence>
<dbReference type="RefSeq" id="WP_295369048.1">
    <property type="nucleotide sequence ID" value="NZ_DYUC01000035.1"/>
</dbReference>
<dbReference type="HAMAP" id="MF_00299">
    <property type="entry name" value="KptA"/>
    <property type="match status" value="1"/>
</dbReference>
<dbReference type="InterPro" id="IPR042081">
    <property type="entry name" value="RNA_2'-PTrans_C"/>
</dbReference>
<dbReference type="PANTHER" id="PTHR12684">
    <property type="entry name" value="PUTATIVE PHOSPHOTRANSFERASE"/>
    <property type="match status" value="1"/>
</dbReference>
<proteinExistence type="inferred from homology"/>
<keyword evidence="2 5" id="KW-0808">Transferase</keyword>
<evidence type="ECO:0000256" key="3">
    <source>
        <dbReference type="ARBA" id="ARBA00023027"/>
    </source>
</evidence>
<dbReference type="Pfam" id="PF01885">
    <property type="entry name" value="PTS_2-RNA"/>
    <property type="match status" value="1"/>
</dbReference>
<accession>A0A921SSI8</accession>
<dbReference type="Proteomes" id="UP000760668">
    <property type="component" value="Unassembled WGS sequence"/>
</dbReference>
<protein>
    <recommendedName>
        <fullName evidence="5">Probable RNA 2'-phosphotransferase</fullName>
        <ecNumber evidence="5">2.7.1.-</ecNumber>
    </recommendedName>
</protein>
<gene>
    <name evidence="5" type="primary">kptA</name>
    <name evidence="6" type="ORF">K8V01_04215</name>
</gene>
<comment type="function">
    <text evidence="4 5">Removes the 2'-phosphate from RNA via an intermediate in which the phosphate is ADP-ribosylated by NAD followed by a presumed transesterification to release the RNA and generate ADP-ribose 1''-2''-cyclic phosphate (APPR&gt;P). May function as an ADP-ribosylase.</text>
</comment>